<keyword evidence="6" id="KW-1185">Reference proteome</keyword>
<dbReference type="Gene3D" id="3.90.226.10">
    <property type="entry name" value="2-enoyl-CoA Hydratase, Chain A, domain 1"/>
    <property type="match status" value="1"/>
</dbReference>
<sequence>MTASPVLFDQRGGLGLITLNRPRQLNALSFEMLQLIDERVNAWLADPSIRQLALVGAGERGLCAGGDIAESRDAIESGHVEKFYRFLAFEYHLDARLHESPKPYVTLMDGITFGGGIGLGAHASHRVVTERSRLAMPETRIGFLTDVGGSWRLAEMPGEVGMHVGLTAGHFGAGDAIAGGFADHFVPSAALPELLTRLETEPADAAIAAVAEAAPEAILLAQRDWIDRAYARDSVPEVLAALDELAASGVEPAGEAAATIRDMSPTSLAVVHRLIREARAEPGLRPALAREYRVGMHLATRPDFAEGIRARIVDKDNQPRWEPARIEDVTAELIDELFETDATAPLFG</sequence>
<evidence type="ECO:0000313" key="5">
    <source>
        <dbReference type="EMBL" id="MFD2759215.1"/>
    </source>
</evidence>
<dbReference type="CDD" id="cd06558">
    <property type="entry name" value="crotonase-like"/>
    <property type="match status" value="1"/>
</dbReference>
<dbReference type="Pfam" id="PF16113">
    <property type="entry name" value="ECH_2"/>
    <property type="match status" value="1"/>
</dbReference>
<protein>
    <recommendedName>
        <fullName evidence="2">3-hydroxyisobutyryl-CoA hydrolase</fullName>
        <ecNumber evidence="2">3.1.2.4</ecNumber>
    </recommendedName>
</protein>
<dbReference type="InterPro" id="IPR029045">
    <property type="entry name" value="ClpP/crotonase-like_dom_sf"/>
</dbReference>
<dbReference type="NCBIfam" id="NF004127">
    <property type="entry name" value="PRK05617.1"/>
    <property type="match status" value="1"/>
</dbReference>
<dbReference type="InterPro" id="IPR045004">
    <property type="entry name" value="ECH_dom"/>
</dbReference>
<reference evidence="6" key="1">
    <citation type="journal article" date="2019" name="Int. J. Syst. Evol. Microbiol.">
        <title>The Global Catalogue of Microorganisms (GCM) 10K type strain sequencing project: providing services to taxonomists for standard genome sequencing and annotation.</title>
        <authorList>
            <consortium name="The Broad Institute Genomics Platform"/>
            <consortium name="The Broad Institute Genome Sequencing Center for Infectious Disease"/>
            <person name="Wu L."/>
            <person name="Ma J."/>
        </authorList>
    </citation>
    <scope>NUCLEOTIDE SEQUENCE [LARGE SCALE GENOMIC DNA]</scope>
    <source>
        <strain evidence="6">TISTR 1514</strain>
    </source>
</reference>
<evidence type="ECO:0000256" key="2">
    <source>
        <dbReference type="ARBA" id="ARBA00011915"/>
    </source>
</evidence>
<dbReference type="RefSeq" id="WP_019618729.1">
    <property type="nucleotide sequence ID" value="NZ_JBHUNE010000009.1"/>
</dbReference>
<evidence type="ECO:0000256" key="1">
    <source>
        <dbReference type="ARBA" id="ARBA00001709"/>
    </source>
</evidence>
<name>A0ABW5V172_9MICO</name>
<comment type="caution">
    <text evidence="5">The sequence shown here is derived from an EMBL/GenBank/DDBJ whole genome shotgun (WGS) entry which is preliminary data.</text>
</comment>
<dbReference type="EC" id="3.1.2.4" evidence="2"/>
<organism evidence="5 6">
    <name type="scientific">Gulosibacter faecalis</name>
    <dbReference type="NCBI Taxonomy" id="272240"/>
    <lineage>
        <taxon>Bacteria</taxon>
        <taxon>Bacillati</taxon>
        <taxon>Actinomycetota</taxon>
        <taxon>Actinomycetes</taxon>
        <taxon>Micrococcales</taxon>
        <taxon>Microbacteriaceae</taxon>
        <taxon>Gulosibacter</taxon>
    </lineage>
</organism>
<dbReference type="InterPro" id="IPR032259">
    <property type="entry name" value="HIBYL-CoA-H"/>
</dbReference>
<dbReference type="SUPFAM" id="SSF52096">
    <property type="entry name" value="ClpP/crotonase"/>
    <property type="match status" value="1"/>
</dbReference>
<dbReference type="Proteomes" id="UP001597492">
    <property type="component" value="Unassembled WGS sequence"/>
</dbReference>
<dbReference type="GO" id="GO:0016787">
    <property type="term" value="F:hydrolase activity"/>
    <property type="evidence" value="ECO:0007669"/>
    <property type="project" value="UniProtKB-KW"/>
</dbReference>
<gene>
    <name evidence="5" type="ORF">ACFSW7_12595</name>
</gene>
<evidence type="ECO:0000259" key="4">
    <source>
        <dbReference type="Pfam" id="PF16113"/>
    </source>
</evidence>
<dbReference type="PANTHER" id="PTHR43176">
    <property type="entry name" value="3-HYDROXYISOBUTYRYL-COA HYDROLASE-RELATED"/>
    <property type="match status" value="1"/>
</dbReference>
<evidence type="ECO:0000313" key="6">
    <source>
        <dbReference type="Proteomes" id="UP001597492"/>
    </source>
</evidence>
<evidence type="ECO:0000256" key="3">
    <source>
        <dbReference type="ARBA" id="ARBA00022801"/>
    </source>
</evidence>
<proteinExistence type="predicted"/>
<feature type="domain" description="Enoyl-CoA hydratase/isomerase" evidence="4">
    <location>
        <begin position="15"/>
        <end position="338"/>
    </location>
</feature>
<accession>A0ABW5V172</accession>
<comment type="catalytic activity">
    <reaction evidence="1">
        <text>3-hydroxy-2-methylpropanoyl-CoA + H2O = 3-hydroxy-2-methylpropanoate + CoA + H(+)</text>
        <dbReference type="Rhea" id="RHEA:20888"/>
        <dbReference type="ChEBI" id="CHEBI:11805"/>
        <dbReference type="ChEBI" id="CHEBI:15377"/>
        <dbReference type="ChEBI" id="CHEBI:15378"/>
        <dbReference type="ChEBI" id="CHEBI:57287"/>
        <dbReference type="ChEBI" id="CHEBI:57340"/>
        <dbReference type="EC" id="3.1.2.4"/>
    </reaction>
</comment>
<keyword evidence="3 5" id="KW-0378">Hydrolase</keyword>
<dbReference type="PANTHER" id="PTHR43176:SF3">
    <property type="entry name" value="3-HYDROXYISOBUTYRYL-COA HYDROLASE, MITOCHONDRIAL"/>
    <property type="match status" value="1"/>
</dbReference>
<dbReference type="EMBL" id="JBHUNE010000009">
    <property type="protein sequence ID" value="MFD2759215.1"/>
    <property type="molecule type" value="Genomic_DNA"/>
</dbReference>